<dbReference type="SUPFAM" id="SSF47781">
    <property type="entry name" value="RuvA domain 2-like"/>
    <property type="match status" value="1"/>
</dbReference>
<dbReference type="PROSITE" id="PS01302">
    <property type="entry name" value="UPF0758"/>
    <property type="match status" value="1"/>
</dbReference>
<feature type="domain" description="MPN" evidence="7">
    <location>
        <begin position="120"/>
        <end position="242"/>
    </location>
</feature>
<dbReference type="GO" id="GO:0046872">
    <property type="term" value="F:metal ion binding"/>
    <property type="evidence" value="ECO:0007669"/>
    <property type="project" value="UniProtKB-KW"/>
</dbReference>
<dbReference type="GO" id="GO:0006508">
    <property type="term" value="P:proteolysis"/>
    <property type="evidence" value="ECO:0007669"/>
    <property type="project" value="UniProtKB-KW"/>
</dbReference>
<dbReference type="PROSITE" id="PS50249">
    <property type="entry name" value="MPN"/>
    <property type="match status" value="1"/>
</dbReference>
<protein>
    <recommendedName>
        <fullName evidence="7">MPN domain-containing protein</fullName>
    </recommendedName>
</protein>
<dbReference type="KEGG" id="xcr:J163_04066"/>
<evidence type="ECO:0000256" key="6">
    <source>
        <dbReference type="RuleBase" id="RU003797"/>
    </source>
</evidence>
<dbReference type="Pfam" id="PF04002">
    <property type="entry name" value="RadC"/>
    <property type="match status" value="1"/>
</dbReference>
<keyword evidence="9" id="KW-1185">Reference proteome</keyword>
<dbReference type="InterPro" id="IPR020891">
    <property type="entry name" value="UPF0758_CS"/>
</dbReference>
<evidence type="ECO:0000259" key="7">
    <source>
        <dbReference type="PROSITE" id="PS50249"/>
    </source>
</evidence>
<dbReference type="Proteomes" id="UP000052230">
    <property type="component" value="Unassembled WGS sequence"/>
</dbReference>
<dbReference type="PANTHER" id="PTHR30471:SF3">
    <property type="entry name" value="UPF0758 PROTEIN YEES-RELATED"/>
    <property type="match status" value="1"/>
</dbReference>
<organism evidence="8 9">
    <name type="scientific">Xanthomonas citri pv. citri</name>
    <dbReference type="NCBI Taxonomy" id="611301"/>
    <lineage>
        <taxon>Bacteria</taxon>
        <taxon>Pseudomonadati</taxon>
        <taxon>Pseudomonadota</taxon>
        <taxon>Gammaproteobacteria</taxon>
        <taxon>Lysobacterales</taxon>
        <taxon>Lysobacteraceae</taxon>
        <taxon>Xanthomonas</taxon>
    </lineage>
</organism>
<evidence type="ECO:0000256" key="1">
    <source>
        <dbReference type="ARBA" id="ARBA00022670"/>
    </source>
</evidence>
<keyword evidence="2" id="KW-0479">Metal-binding</keyword>
<dbReference type="KEGG" id="xcm:J164_04067"/>
<gene>
    <name evidence="8" type="ORF">XAC3562_890020</name>
</gene>
<evidence type="ECO:0000313" key="9">
    <source>
        <dbReference type="Proteomes" id="UP000052230"/>
    </source>
</evidence>
<evidence type="ECO:0000256" key="4">
    <source>
        <dbReference type="ARBA" id="ARBA00022833"/>
    </source>
</evidence>
<dbReference type="InterPro" id="IPR037518">
    <property type="entry name" value="MPN"/>
</dbReference>
<evidence type="ECO:0000256" key="5">
    <source>
        <dbReference type="ARBA" id="ARBA00023049"/>
    </source>
</evidence>
<dbReference type="KEGG" id="xcw:J162_04071"/>
<dbReference type="Pfam" id="PF20582">
    <property type="entry name" value="UPF0758_N"/>
    <property type="match status" value="1"/>
</dbReference>
<evidence type="ECO:0000313" key="8">
    <source>
        <dbReference type="EMBL" id="CEG18702.1"/>
    </source>
</evidence>
<reference evidence="8 9" key="1">
    <citation type="submission" date="2014-09" db="EMBL/GenBank/DDBJ databases">
        <authorList>
            <person name="Regsiter A."/>
        </authorList>
    </citation>
    <scope>NUCLEOTIDE SEQUENCE [LARGE SCALE GENOMIC DNA]</scope>
</reference>
<keyword evidence="3" id="KW-0378">Hydrolase</keyword>
<sequence>MPLLGLMGVGDEHRQSRHMHIHDWPTHERPREKLLARGATALSDAELLAILVGSGLRGQDAVQTARDLLHRHGPLRLLLDRPAKALTRLPGLGPASACKFAAAMELAQRHLMSALERGEALSDPPSVGRYFSQRLRARAYEVFAVLFLDNRHRAIAFEELFTGTIDGADIHPREVVRRALLHNAAAVIVGHNHPSGNPEPSEADRAVTKRLLDSLELVDIRLLDHFVIGDGRPVSFAERGWLE</sequence>
<dbReference type="InterPro" id="IPR001405">
    <property type="entry name" value="UPF0758"/>
</dbReference>
<proteinExistence type="inferred from homology"/>
<comment type="similarity">
    <text evidence="6">Belongs to the UPF0758 family.</text>
</comment>
<accession>A0A0U5FLG3</accession>
<name>A0A0U5FLG3_XANCI</name>
<dbReference type="InterPro" id="IPR010994">
    <property type="entry name" value="RuvA_2-like"/>
</dbReference>
<dbReference type="NCBIfam" id="TIGR00608">
    <property type="entry name" value="radc"/>
    <property type="match status" value="1"/>
</dbReference>
<evidence type="ECO:0000256" key="3">
    <source>
        <dbReference type="ARBA" id="ARBA00022801"/>
    </source>
</evidence>
<dbReference type="KEGG" id="xcn:J169_04091"/>
<dbReference type="EMBL" id="CCXZ01000187">
    <property type="protein sequence ID" value="CEG18702.1"/>
    <property type="molecule type" value="Genomic_DNA"/>
</dbReference>
<dbReference type="Gene3D" id="3.40.140.10">
    <property type="entry name" value="Cytidine Deaminase, domain 2"/>
    <property type="match status" value="1"/>
</dbReference>
<comment type="caution">
    <text evidence="8">The sequence shown here is derived from an EMBL/GenBank/DDBJ whole genome shotgun (WGS) entry which is preliminary data.</text>
</comment>
<keyword evidence="4" id="KW-0862">Zinc</keyword>
<dbReference type="InterPro" id="IPR025657">
    <property type="entry name" value="RadC_JAB"/>
</dbReference>
<dbReference type="KEGG" id="xcf:J172_04084"/>
<keyword evidence="5" id="KW-0482">Metalloprotease</keyword>
<dbReference type="KEGG" id="xcu:J159_04066"/>
<dbReference type="CDD" id="cd08071">
    <property type="entry name" value="MPN_DUF2466"/>
    <property type="match status" value="1"/>
</dbReference>
<dbReference type="GO" id="GO:0008237">
    <property type="term" value="F:metallopeptidase activity"/>
    <property type="evidence" value="ECO:0007669"/>
    <property type="project" value="UniProtKB-KW"/>
</dbReference>
<dbReference type="AlphaFoldDB" id="A0A0U5FLG3"/>
<dbReference type="PANTHER" id="PTHR30471">
    <property type="entry name" value="DNA REPAIR PROTEIN RADC"/>
    <property type="match status" value="1"/>
</dbReference>
<dbReference type="InterPro" id="IPR046778">
    <property type="entry name" value="UPF0758_N"/>
</dbReference>
<dbReference type="NCBIfam" id="NF000642">
    <property type="entry name" value="PRK00024.1"/>
    <property type="match status" value="1"/>
</dbReference>
<keyword evidence="1" id="KW-0645">Protease</keyword>
<evidence type="ECO:0000256" key="2">
    <source>
        <dbReference type="ARBA" id="ARBA00022723"/>
    </source>
</evidence>